<organism evidence="2 3">
    <name type="scientific">Pyronema omphalodes (strain CBS 100304)</name>
    <name type="common">Pyronema confluens</name>
    <dbReference type="NCBI Taxonomy" id="1076935"/>
    <lineage>
        <taxon>Eukaryota</taxon>
        <taxon>Fungi</taxon>
        <taxon>Dikarya</taxon>
        <taxon>Ascomycota</taxon>
        <taxon>Pezizomycotina</taxon>
        <taxon>Pezizomycetes</taxon>
        <taxon>Pezizales</taxon>
        <taxon>Pyronemataceae</taxon>
        <taxon>Pyronema</taxon>
    </lineage>
</organism>
<feature type="transmembrane region" description="Helical" evidence="1">
    <location>
        <begin position="155"/>
        <end position="174"/>
    </location>
</feature>
<accession>U4LRD0</accession>
<keyword evidence="1" id="KW-0812">Transmembrane</keyword>
<dbReference type="OMA" id="IWSILVY"/>
<dbReference type="STRING" id="1076935.U4LRD0"/>
<dbReference type="eggNOG" id="ENOG502REZ6">
    <property type="taxonomic scope" value="Eukaryota"/>
</dbReference>
<proteinExistence type="predicted"/>
<dbReference type="PANTHER" id="PTHR37992:SF1">
    <property type="entry name" value="DUF1774-DOMAIN-CONTAINING PROTEIN"/>
    <property type="match status" value="1"/>
</dbReference>
<dbReference type="OrthoDB" id="3342455at2759"/>
<feature type="transmembrane region" description="Helical" evidence="1">
    <location>
        <begin position="181"/>
        <end position="202"/>
    </location>
</feature>
<dbReference type="Proteomes" id="UP000018144">
    <property type="component" value="Unassembled WGS sequence"/>
</dbReference>
<dbReference type="Pfam" id="PF08611">
    <property type="entry name" value="DUF1774"/>
    <property type="match status" value="1"/>
</dbReference>
<sequence>MAFSNPFSRDVEGTRRNITAYRVLTLLSFLLQFITTLYYTRNAPTDDHTGHHTIFQYHSTPFTVSYIFVSIYWVVLWIMQMVYVWHLFRSDAEAVDSAAAVGSHFILYNVLHFAWVMLWTRGHTILSEMILVINFLQLTAVYFRHHTAPRLVHNAVSAMPLTFTFFMLLWNGAVMIHCYSLVCRVLANVAVWGLAAFAGFFLLAFRDYYVGFATAFLAAGLGVGQFFTKIIALQWPFAFAVMAIVFCASIFTAIPGSFGSNERSGERAPLLHESA</sequence>
<feature type="transmembrane region" description="Helical" evidence="1">
    <location>
        <begin position="97"/>
        <end position="118"/>
    </location>
</feature>
<evidence type="ECO:0000256" key="1">
    <source>
        <dbReference type="SAM" id="Phobius"/>
    </source>
</evidence>
<keyword evidence="3" id="KW-1185">Reference proteome</keyword>
<dbReference type="EMBL" id="HF936618">
    <property type="protein sequence ID" value="CCX34741.1"/>
    <property type="molecule type" value="Genomic_DNA"/>
</dbReference>
<keyword evidence="1" id="KW-0472">Membrane</keyword>
<evidence type="ECO:0008006" key="4">
    <source>
        <dbReference type="Google" id="ProtNLM"/>
    </source>
</evidence>
<feature type="transmembrane region" description="Helical" evidence="1">
    <location>
        <begin position="20"/>
        <end position="40"/>
    </location>
</feature>
<feature type="transmembrane region" description="Helical" evidence="1">
    <location>
        <begin position="235"/>
        <end position="254"/>
    </location>
</feature>
<reference evidence="2 3" key="1">
    <citation type="journal article" date="2013" name="PLoS Genet.">
        <title>The genome and development-dependent transcriptomes of Pyronema confluens: a window into fungal evolution.</title>
        <authorList>
            <person name="Traeger S."/>
            <person name="Altegoer F."/>
            <person name="Freitag M."/>
            <person name="Gabaldon T."/>
            <person name="Kempken F."/>
            <person name="Kumar A."/>
            <person name="Marcet-Houben M."/>
            <person name="Poggeler S."/>
            <person name="Stajich J.E."/>
            <person name="Nowrousian M."/>
        </authorList>
    </citation>
    <scope>NUCLEOTIDE SEQUENCE [LARGE SCALE GENOMIC DNA]</scope>
    <source>
        <strain evidence="3">CBS 100304</strain>
        <tissue evidence="2">Vegetative mycelium</tissue>
    </source>
</reference>
<feature type="transmembrane region" description="Helical" evidence="1">
    <location>
        <begin position="61"/>
        <end position="85"/>
    </location>
</feature>
<feature type="transmembrane region" description="Helical" evidence="1">
    <location>
        <begin position="208"/>
        <end position="228"/>
    </location>
</feature>
<evidence type="ECO:0000313" key="3">
    <source>
        <dbReference type="Proteomes" id="UP000018144"/>
    </source>
</evidence>
<gene>
    <name evidence="2" type="ORF">PCON_04250</name>
</gene>
<dbReference type="PANTHER" id="PTHR37992">
    <property type="entry name" value="EXPRESSED PROTEIN"/>
    <property type="match status" value="1"/>
</dbReference>
<protein>
    <recommendedName>
        <fullName evidence="4">DUF1774-domain-containing protein</fullName>
    </recommendedName>
</protein>
<dbReference type="AlphaFoldDB" id="U4LRD0"/>
<evidence type="ECO:0000313" key="2">
    <source>
        <dbReference type="EMBL" id="CCX34741.1"/>
    </source>
</evidence>
<feature type="transmembrane region" description="Helical" evidence="1">
    <location>
        <begin position="125"/>
        <end position="143"/>
    </location>
</feature>
<keyword evidence="1" id="KW-1133">Transmembrane helix</keyword>
<dbReference type="InterPro" id="IPR013920">
    <property type="entry name" value="DUF1774_fun"/>
</dbReference>
<name>U4LRD0_PYROM</name>